<protein>
    <recommendedName>
        <fullName evidence="3">DUF4303 domain-containing protein</fullName>
    </recommendedName>
</protein>
<comment type="caution">
    <text evidence="1">The sequence shown here is derived from an EMBL/GenBank/DDBJ whole genome shotgun (WGS) entry which is preliminary data.</text>
</comment>
<organism evidence="1 2">
    <name type="scientific">Corallincola luteus</name>
    <dbReference type="NCBI Taxonomy" id="1775177"/>
    <lineage>
        <taxon>Bacteria</taxon>
        <taxon>Pseudomonadati</taxon>
        <taxon>Pseudomonadota</taxon>
        <taxon>Gammaproteobacteria</taxon>
        <taxon>Alteromonadales</taxon>
        <taxon>Psychromonadaceae</taxon>
        <taxon>Corallincola</taxon>
    </lineage>
</organism>
<dbReference type="EMBL" id="SJXE01000001">
    <property type="protein sequence ID" value="TCI05292.1"/>
    <property type="molecule type" value="Genomic_DNA"/>
</dbReference>
<dbReference type="Proteomes" id="UP000292554">
    <property type="component" value="Unassembled WGS sequence"/>
</dbReference>
<gene>
    <name evidence="1" type="ORF">EZV61_04860</name>
</gene>
<proteinExistence type="predicted"/>
<sequence>MQNNVQNSPLKAQLSALQQQFSEALSAEVAPAFRKIIAHFSAQKIYHIGLEFNAGSWSYCQPFACCEQGLLQGVKQCVAEEGVSDDEMKRSIRWDPGSVSCLPVEEVVRDMLPQLESSLAGINVFLENLDPIYSSPLPDSDSERARSRELQESYYDVIREFHKVLYQTGIDALCHIAALPDIASFLKTSSCVMSLSSYELDEQQFVVDIQRINGKLAAVKVEEDFQVKTRVFGGEPSEEEIKAFIAAHQRT</sequence>
<dbReference type="RefSeq" id="WP_131414510.1">
    <property type="nucleotide sequence ID" value="NZ_SJXE01000001.1"/>
</dbReference>
<evidence type="ECO:0008006" key="3">
    <source>
        <dbReference type="Google" id="ProtNLM"/>
    </source>
</evidence>
<evidence type="ECO:0000313" key="1">
    <source>
        <dbReference type="EMBL" id="TCI05292.1"/>
    </source>
</evidence>
<keyword evidence="2" id="KW-1185">Reference proteome</keyword>
<evidence type="ECO:0000313" key="2">
    <source>
        <dbReference type="Proteomes" id="UP000292554"/>
    </source>
</evidence>
<reference evidence="1 2" key="1">
    <citation type="submission" date="2019-02" db="EMBL/GenBank/DDBJ databases">
        <title>Corallincola luteus sp. nov., a marine bacterium isolated from surface sediment of Bohai Sea in China.</title>
        <authorList>
            <person name="Ren Q."/>
        </authorList>
    </citation>
    <scope>NUCLEOTIDE SEQUENCE [LARGE SCALE GENOMIC DNA]</scope>
    <source>
        <strain evidence="1 2">DASS28</strain>
    </source>
</reference>
<accession>A0ABY2AST1</accession>
<name>A0ABY2AST1_9GAMM</name>